<name>A0A6G6XJB5_9CAUD</name>
<dbReference type="RefSeq" id="YP_010059290.1">
    <property type="nucleotide sequence ID" value="NC_054725.1"/>
</dbReference>
<gene>
    <name evidence="1" type="primary">40</name>
    <name evidence="1" type="ORF">SEA_SKOG_40</name>
</gene>
<dbReference type="KEGG" id="vg:64766522"/>
<evidence type="ECO:0000313" key="1">
    <source>
        <dbReference type="EMBL" id="QIG58192.1"/>
    </source>
</evidence>
<organism evidence="1 2">
    <name type="scientific">Gordonia phage Skog</name>
    <dbReference type="NCBI Taxonomy" id="2704033"/>
    <lineage>
        <taxon>Viruses</taxon>
        <taxon>Duplodnaviria</taxon>
        <taxon>Heunggongvirae</taxon>
        <taxon>Uroviricota</taxon>
        <taxon>Caudoviricetes</taxon>
        <taxon>Skogvirus</taxon>
        <taxon>Skogvirus Skog</taxon>
    </lineage>
</organism>
<protein>
    <submittedName>
        <fullName evidence="1">Uncharacterized protein</fullName>
    </submittedName>
</protein>
<sequence length="80" mass="8881">MKHATEIERARKQGYEPRIATDGVSDLAVVYIRAPLAPDGQIRYILVAPAGWFCNECGTRVTPAEFTRHARGRFKKGHGA</sequence>
<proteinExistence type="predicted"/>
<keyword evidence="2" id="KW-1185">Reference proteome</keyword>
<dbReference type="Proteomes" id="UP000503093">
    <property type="component" value="Segment"/>
</dbReference>
<dbReference type="EMBL" id="MN908687">
    <property type="protein sequence ID" value="QIG58192.1"/>
    <property type="molecule type" value="Genomic_DNA"/>
</dbReference>
<dbReference type="GeneID" id="64766522"/>
<evidence type="ECO:0000313" key="2">
    <source>
        <dbReference type="Proteomes" id="UP000503093"/>
    </source>
</evidence>
<reference evidence="1 2" key="1">
    <citation type="submission" date="2020-01" db="EMBL/GenBank/DDBJ databases">
        <authorList>
            <person name="Alvaro L.E."/>
            <person name="Baker K.N."/>
            <person name="Baxter I.S."/>
            <person name="Brown M.R."/>
            <person name="Driscoll K.D."/>
            <person name="Elrubaie J.M."/>
            <person name="Feith S.L."/>
            <person name="Indihar D.F."/>
            <person name="Knoch V.T."/>
            <person name="Koirtyohann K.M."/>
            <person name="Kratz M.A."/>
            <person name="Lear A.H."/>
            <person name="Lindblom K.E."/>
            <person name="Marcus E.R."/>
            <person name="Murphy M.E."/>
            <person name="Sensor R."/>
            <person name="Sherman S.J."/>
            <person name="Swift V.R."/>
            <person name="White K.E."/>
            <person name="Wills S.J."/>
            <person name="Gatt S.M."/>
            <person name="Lohbauer S.A."/>
            <person name="Power T.R."/>
            <person name="Rosales K.A."/>
            <person name="Sisson B.M."/>
            <person name="Isern S."/>
            <person name="Michael S.F."/>
            <person name="Sunnen C.N."/>
            <person name="Garlena R.A."/>
            <person name="Russell D.A."/>
            <person name="Pope W.H."/>
            <person name="Jacobs-Sera D."/>
            <person name="Hatfull G.F."/>
        </authorList>
    </citation>
    <scope>NUCLEOTIDE SEQUENCE [LARGE SCALE GENOMIC DNA]</scope>
</reference>
<accession>A0A6G6XJB5</accession>